<feature type="compositionally biased region" description="Polar residues" evidence="1">
    <location>
        <begin position="24"/>
        <end position="34"/>
    </location>
</feature>
<feature type="region of interest" description="Disordered" evidence="1">
    <location>
        <begin position="622"/>
        <end position="679"/>
    </location>
</feature>
<feature type="compositionally biased region" description="Pro residues" evidence="1">
    <location>
        <begin position="645"/>
        <end position="658"/>
    </location>
</feature>
<feature type="transmembrane region" description="Helical" evidence="2">
    <location>
        <begin position="400"/>
        <end position="420"/>
    </location>
</feature>
<gene>
    <name evidence="3" type="ORF">LTR25_008732</name>
</gene>
<feature type="transmembrane region" description="Helical" evidence="2">
    <location>
        <begin position="159"/>
        <end position="181"/>
    </location>
</feature>
<feature type="region of interest" description="Disordered" evidence="1">
    <location>
        <begin position="1"/>
        <end position="95"/>
    </location>
</feature>
<sequence length="748" mass="81344">MESHDEPSWPLPSSDTGTRRDVAVNSTVDTATNERTTDLPSPHHVQSQDETSETSKTHSSPESVMNEKTDSSLSPCLTTPKEAHTNTNINTNTNSDTFMTSNAPLTFLQRKSRFTSRYRYTLLSQTSLRNSLLPLAGFLELANAGDFAANVFNDVPVPTFAAALMGIGGCVALFFAVIAVYDARLAWQNVCVLRRERQTLQSLSSSRPQHQHRQHRQRRGKGNTESALHTDAAEKSLEVTNISTALPPSSPSSPSPPGAANSHALALALRVYTDVNHFELLTELIDRFLMDVTLGFGGLLVGVGTLMAIGGANRKVFLASNLLSGYIGNGPAALAGLIRAVWSAYVYHRASRHQRTARLALQAKPAQPPNKAGAPPHHQTGSAIVQSAALRSYNRRYRMVKIYAILVGPTSLVAGAASTITATRWWGYTLLAPCVALAWLCNWLFRRYVGYTRPIPIPGAVSSSINDVDDEEQQRQSGMMGSVRYLLAQIDQDQLIRHLTDAIETRKSLETAQTKTQTKMKTEAEAASRTSIFTSLTKLNLLEPFYLALLTSPPIGREKLQAATLDLGKEKQQIPPTTQSSTNFNGNSNSSSNSQSISSPSPTITIDDPEYLLSKLLRIATSPSPSSSSSSSKTTTEGVASVPALAPPPVPTPAPAAPSQPHNEKRFQEIDNQDEKETEIELDTDDITTTALSVLSAHGLLHARHRERYIIEFLGCWIHHTHHLHHSPSAGSAGSAMTNQSEKKTQKT</sequence>
<evidence type="ECO:0000313" key="4">
    <source>
        <dbReference type="Proteomes" id="UP001345827"/>
    </source>
</evidence>
<dbReference type="Proteomes" id="UP001345827">
    <property type="component" value="Unassembled WGS sequence"/>
</dbReference>
<keyword evidence="2" id="KW-1133">Transmembrane helix</keyword>
<feature type="transmembrane region" description="Helical" evidence="2">
    <location>
        <begin position="330"/>
        <end position="348"/>
    </location>
</feature>
<feature type="region of interest" description="Disordered" evidence="1">
    <location>
        <begin position="724"/>
        <end position="748"/>
    </location>
</feature>
<feature type="region of interest" description="Disordered" evidence="1">
    <location>
        <begin position="568"/>
        <end position="605"/>
    </location>
</feature>
<feature type="compositionally biased region" description="Basic residues" evidence="1">
    <location>
        <begin position="209"/>
        <end position="221"/>
    </location>
</feature>
<feature type="compositionally biased region" description="Low complexity" evidence="1">
    <location>
        <begin position="85"/>
        <end position="95"/>
    </location>
</feature>
<accession>A0AAV9PX32</accession>
<feature type="transmembrane region" description="Helical" evidence="2">
    <location>
        <begin position="288"/>
        <end position="310"/>
    </location>
</feature>
<feature type="transmembrane region" description="Helical" evidence="2">
    <location>
        <begin position="426"/>
        <end position="445"/>
    </location>
</feature>
<keyword evidence="2" id="KW-0812">Transmembrane</keyword>
<keyword evidence="4" id="KW-1185">Reference proteome</keyword>
<keyword evidence="2" id="KW-0472">Membrane</keyword>
<feature type="compositionally biased region" description="Low complexity" evidence="1">
    <location>
        <begin position="727"/>
        <end position="736"/>
    </location>
</feature>
<organism evidence="3 4">
    <name type="scientific">Vermiconidia calcicola</name>
    <dbReference type="NCBI Taxonomy" id="1690605"/>
    <lineage>
        <taxon>Eukaryota</taxon>
        <taxon>Fungi</taxon>
        <taxon>Dikarya</taxon>
        <taxon>Ascomycota</taxon>
        <taxon>Pezizomycotina</taxon>
        <taxon>Dothideomycetes</taxon>
        <taxon>Dothideomycetidae</taxon>
        <taxon>Mycosphaerellales</taxon>
        <taxon>Extremaceae</taxon>
        <taxon>Vermiconidia</taxon>
    </lineage>
</organism>
<proteinExistence type="predicted"/>
<reference evidence="3 4" key="1">
    <citation type="submission" date="2023-06" db="EMBL/GenBank/DDBJ databases">
        <title>Black Yeasts Isolated from many extreme environments.</title>
        <authorList>
            <person name="Coleine C."/>
            <person name="Stajich J.E."/>
            <person name="Selbmann L."/>
        </authorList>
    </citation>
    <scope>NUCLEOTIDE SEQUENCE [LARGE SCALE GENOMIC DNA]</scope>
    <source>
        <strain evidence="3 4">CCFEE 5887</strain>
    </source>
</reference>
<evidence type="ECO:0000256" key="1">
    <source>
        <dbReference type="SAM" id="MobiDB-lite"/>
    </source>
</evidence>
<feature type="compositionally biased region" description="Low complexity" evidence="1">
    <location>
        <begin position="622"/>
        <end position="632"/>
    </location>
</feature>
<comment type="caution">
    <text evidence="3">The sequence shown here is derived from an EMBL/GenBank/DDBJ whole genome shotgun (WGS) entry which is preliminary data.</text>
</comment>
<name>A0AAV9PX32_9PEZI</name>
<feature type="compositionally biased region" description="Basic and acidic residues" evidence="1">
    <location>
        <begin position="662"/>
        <end position="675"/>
    </location>
</feature>
<feature type="region of interest" description="Disordered" evidence="1">
    <location>
        <begin position="202"/>
        <end position="227"/>
    </location>
</feature>
<evidence type="ECO:0008006" key="5">
    <source>
        <dbReference type="Google" id="ProtNLM"/>
    </source>
</evidence>
<dbReference type="EMBL" id="JAXLQG010000018">
    <property type="protein sequence ID" value="KAK5530875.1"/>
    <property type="molecule type" value="Genomic_DNA"/>
</dbReference>
<evidence type="ECO:0000256" key="2">
    <source>
        <dbReference type="SAM" id="Phobius"/>
    </source>
</evidence>
<protein>
    <recommendedName>
        <fullName evidence="5">Integral membrane protein</fullName>
    </recommendedName>
</protein>
<feature type="compositionally biased region" description="Low complexity" evidence="1">
    <location>
        <begin position="577"/>
        <end position="605"/>
    </location>
</feature>
<dbReference type="AlphaFoldDB" id="A0AAV9PX32"/>
<evidence type="ECO:0000313" key="3">
    <source>
        <dbReference type="EMBL" id="KAK5530875.1"/>
    </source>
</evidence>